<evidence type="ECO:0000256" key="2">
    <source>
        <dbReference type="SAM" id="MobiDB-lite"/>
    </source>
</evidence>
<protein>
    <recommendedName>
        <fullName evidence="3">FAD/NAD(P)-binding domain-containing protein</fullName>
    </recommendedName>
</protein>
<keyword evidence="1" id="KW-0560">Oxidoreductase</keyword>
<proteinExistence type="predicted"/>
<sequence length="517" mass="58450">MKSNGRRLSTRHRSSSPRWTHHEQRSLHPIKTVAVIGAGPAGLQAASQLLEAGLSARMFDRAPSPGGTWFYTDEVPVPEGYPDASPPIDSVPDHLPATRFIQEGEDGLALDDRWREHWHPRPTITELPDLKYPPGTPWHASTHAVQRYVRAYASLHALNVNGNPAVTAYSTRVESIEKDNTTWALTLRKLDWHTDPASGTKLLREAYWTETFDAVVAATGGQGRAYVPSIPGIGEWGQVTVDGRHCVKHAQQFRFPVDYANKIVLIVGAMLSATEIARAIAPYTSRLFVSVRHNPFRDSLDLDLIKFPNSTEMVAEIASFQTIPSGSRGIKNGRIHLIDGRVLEGIDEIILATGYRRDMLLPDVNRDGWDAVYWTGHYVHDPTLVYTRYSPWLHGRYQSLAIAKVWTGRARIPSSEQMIQDIRDKKYFYGFTLTPLLYAALVRQYVSWLNTQSLEFGGQFVDQYPLESRESYAYFTDKFWKKDWISHADYAGFDQLPASEWHGAHAANEELGKLLRW</sequence>
<comment type="caution">
    <text evidence="5">The sequence shown here is derived from an EMBL/GenBank/DDBJ whole genome shotgun (WGS) entry which is preliminary data.</text>
</comment>
<dbReference type="SUPFAM" id="SSF51905">
    <property type="entry name" value="FAD/NAD(P)-binding domain"/>
    <property type="match status" value="1"/>
</dbReference>
<dbReference type="Proteomes" id="UP001295794">
    <property type="component" value="Unassembled WGS sequence"/>
</dbReference>
<dbReference type="Gene3D" id="3.50.50.60">
    <property type="entry name" value="FAD/NAD(P)-binding domain"/>
    <property type="match status" value="2"/>
</dbReference>
<reference evidence="5" key="1">
    <citation type="submission" date="2023-11" db="EMBL/GenBank/DDBJ databases">
        <authorList>
            <person name="De Vega J J."/>
            <person name="De Vega J J."/>
        </authorList>
    </citation>
    <scope>NUCLEOTIDE SEQUENCE</scope>
</reference>
<evidence type="ECO:0000259" key="3">
    <source>
        <dbReference type="Pfam" id="PF07992"/>
    </source>
</evidence>
<dbReference type="EMBL" id="CAVNYO010000103">
    <property type="protein sequence ID" value="CAK5265899.1"/>
    <property type="molecule type" value="Genomic_DNA"/>
</dbReference>
<feature type="region of interest" description="Disordered" evidence="2">
    <location>
        <begin position="1"/>
        <end position="26"/>
    </location>
</feature>
<feature type="domain" description="FAD/NAD(P)-binding" evidence="3">
    <location>
        <begin position="32"/>
        <end position="285"/>
    </location>
</feature>
<dbReference type="PANTHER" id="PTHR43539:SF87">
    <property type="entry name" value="DEPENDENT OXIDOREDUCTASE, PUTATIVE (AFU_ORTHOLOGUE AFUA_3G01002)-RELATED"/>
    <property type="match status" value="1"/>
</dbReference>
<evidence type="ECO:0000256" key="1">
    <source>
        <dbReference type="ARBA" id="ARBA00023002"/>
    </source>
</evidence>
<feature type="compositionally biased region" description="Basic residues" evidence="2">
    <location>
        <begin position="1"/>
        <end position="15"/>
    </location>
</feature>
<keyword evidence="6" id="KW-1185">Reference proteome</keyword>
<evidence type="ECO:0000313" key="5">
    <source>
        <dbReference type="EMBL" id="CAK5281139.1"/>
    </source>
</evidence>
<dbReference type="EMBL" id="CAVNYO010000444">
    <property type="protein sequence ID" value="CAK5281139.1"/>
    <property type="molecule type" value="Genomic_DNA"/>
</dbReference>
<accession>A0AAD2K810</accession>
<dbReference type="InterPro" id="IPR050982">
    <property type="entry name" value="Auxin_biosynth/cation_transpt"/>
</dbReference>
<name>A0AAD2K810_9AGAR</name>
<dbReference type="InterPro" id="IPR036188">
    <property type="entry name" value="FAD/NAD-bd_sf"/>
</dbReference>
<dbReference type="GO" id="GO:0050660">
    <property type="term" value="F:flavin adenine dinucleotide binding"/>
    <property type="evidence" value="ECO:0007669"/>
    <property type="project" value="TreeGrafter"/>
</dbReference>
<dbReference type="Pfam" id="PF07992">
    <property type="entry name" value="Pyr_redox_2"/>
    <property type="match status" value="1"/>
</dbReference>
<dbReference type="AlphaFoldDB" id="A0AAD2K810"/>
<evidence type="ECO:0000313" key="4">
    <source>
        <dbReference type="EMBL" id="CAK5265899.1"/>
    </source>
</evidence>
<organism evidence="5 6">
    <name type="scientific">Mycena citricolor</name>
    <dbReference type="NCBI Taxonomy" id="2018698"/>
    <lineage>
        <taxon>Eukaryota</taxon>
        <taxon>Fungi</taxon>
        <taxon>Dikarya</taxon>
        <taxon>Basidiomycota</taxon>
        <taxon>Agaricomycotina</taxon>
        <taxon>Agaricomycetes</taxon>
        <taxon>Agaricomycetidae</taxon>
        <taxon>Agaricales</taxon>
        <taxon>Marasmiineae</taxon>
        <taxon>Mycenaceae</taxon>
        <taxon>Mycena</taxon>
    </lineage>
</organism>
<dbReference type="PANTHER" id="PTHR43539">
    <property type="entry name" value="FLAVIN-BINDING MONOOXYGENASE-LIKE PROTEIN (AFU_ORTHOLOGUE AFUA_4G09220)"/>
    <property type="match status" value="1"/>
</dbReference>
<dbReference type="PRINTS" id="PR00419">
    <property type="entry name" value="ADXRDTASE"/>
</dbReference>
<dbReference type="GO" id="GO:0004497">
    <property type="term" value="F:monooxygenase activity"/>
    <property type="evidence" value="ECO:0007669"/>
    <property type="project" value="TreeGrafter"/>
</dbReference>
<evidence type="ECO:0000313" key="6">
    <source>
        <dbReference type="Proteomes" id="UP001295794"/>
    </source>
</evidence>
<dbReference type="InterPro" id="IPR023753">
    <property type="entry name" value="FAD/NAD-binding_dom"/>
</dbReference>
<gene>
    <name evidence="5" type="ORF">MYCIT1_LOCUS32042</name>
    <name evidence="4" type="ORF">MYCIT1_LOCUS7267</name>
</gene>